<dbReference type="RefSeq" id="WP_003078821.1">
    <property type="nucleotide sequence ID" value="NZ_AEUW02000001.1"/>
</dbReference>
<evidence type="ECO:0000256" key="1">
    <source>
        <dbReference type="SAM" id="Phobius"/>
    </source>
</evidence>
<feature type="transmembrane region" description="Helical" evidence="1">
    <location>
        <begin position="16"/>
        <end position="38"/>
    </location>
</feature>
<keyword evidence="1" id="KW-0472">Membrane</keyword>
<gene>
    <name evidence="2" type="ORF">STRMA_0551</name>
</gene>
<dbReference type="STRING" id="764298.STRMA_0551"/>
<proteinExistence type="predicted"/>
<dbReference type="OrthoDB" id="2328797at2"/>
<comment type="caution">
    <text evidence="2">The sequence shown here is derived from an EMBL/GenBank/DDBJ whole genome shotgun (WGS) entry which is preliminary data.</text>
</comment>
<dbReference type="Proteomes" id="UP000003573">
    <property type="component" value="Unassembled WGS sequence"/>
</dbReference>
<keyword evidence="3" id="KW-1185">Reference proteome</keyword>
<reference evidence="2 3" key="1">
    <citation type="journal article" date="2014" name="Int. J. Syst. Evol. Microbiol.">
        <title>Phylogenomics and the dynamic genome evolution of the genus Streptococcus.</title>
        <authorList>
            <consortium name="The Broad Institute Genome Sequencing Platform"/>
            <person name="Richards V.P."/>
            <person name="Palmer S.R."/>
            <person name="Pavinski Bitar P.D."/>
            <person name="Qin X."/>
            <person name="Weinstock G.M."/>
            <person name="Highlander S.K."/>
            <person name="Town C.D."/>
            <person name="Burne R.A."/>
            <person name="Stanhope M.J."/>
        </authorList>
    </citation>
    <scope>NUCLEOTIDE SEQUENCE [LARGE SCALE GENOMIC DNA]</scope>
    <source>
        <strain evidence="2 3">NCTC 11558</strain>
    </source>
</reference>
<keyword evidence="1" id="KW-1133">Transmembrane helix</keyword>
<protein>
    <submittedName>
        <fullName evidence="2">Uncharacterized protein</fullName>
    </submittedName>
</protein>
<keyword evidence="1" id="KW-0812">Transmembrane</keyword>
<organism evidence="2 3">
    <name type="scientific">Streptococcus macacae NCTC 11558</name>
    <dbReference type="NCBI Taxonomy" id="764298"/>
    <lineage>
        <taxon>Bacteria</taxon>
        <taxon>Bacillati</taxon>
        <taxon>Bacillota</taxon>
        <taxon>Bacilli</taxon>
        <taxon>Lactobacillales</taxon>
        <taxon>Streptococcaceae</taxon>
        <taxon>Streptococcus</taxon>
    </lineage>
</organism>
<evidence type="ECO:0000313" key="2">
    <source>
        <dbReference type="EMBL" id="EHJ51702.1"/>
    </source>
</evidence>
<name>G5JU11_9STRE</name>
<feature type="transmembrane region" description="Helical" evidence="1">
    <location>
        <begin position="149"/>
        <end position="168"/>
    </location>
</feature>
<sequence length="208" mass="24456">MTDFETQPSYSWPIKCLYLLLQSISILLCVLTFFALYFPHTRNAQLYLIMPSLTIFYFIFRNINYKICRLCGYHASPKLVDYFSEGPEGGVTLPTFEKISEDYRQIYQARHIGFQSLFYCLFMLLNAGLVLIDTYVIQLDLYSDTAISVYIRGLIIALALIFIVFIHIKINKWYQKYFAKWFDLKVILVEHGQPIFAKKKEADSSIWQ</sequence>
<dbReference type="EMBL" id="AEUW02000001">
    <property type="protein sequence ID" value="EHJ51702.1"/>
    <property type="molecule type" value="Genomic_DNA"/>
</dbReference>
<accession>G5JU11</accession>
<feature type="transmembrane region" description="Helical" evidence="1">
    <location>
        <begin position="44"/>
        <end position="60"/>
    </location>
</feature>
<feature type="transmembrane region" description="Helical" evidence="1">
    <location>
        <begin position="117"/>
        <end position="137"/>
    </location>
</feature>
<dbReference type="AlphaFoldDB" id="G5JU11"/>
<evidence type="ECO:0000313" key="3">
    <source>
        <dbReference type="Proteomes" id="UP000003573"/>
    </source>
</evidence>